<reference evidence="1 2" key="1">
    <citation type="submission" date="2013-10" db="EMBL/GenBank/DDBJ databases">
        <title>Complete genome sequence of Corynebacterium lactis DSM 45799(T), isolated from raw cow milk.</title>
        <authorList>
            <person name="Ruckert C."/>
            <person name="Albersmeier A."/>
            <person name="Lipski A."/>
            <person name="Kalinowski J."/>
        </authorList>
    </citation>
    <scope>NUCLEOTIDE SEQUENCE [LARGE SCALE GENOMIC DNA]</scope>
    <source>
        <strain evidence="1 2">RW2-5</strain>
    </source>
</reference>
<name>A0A0K2H365_9CORY</name>
<dbReference type="AlphaFoldDB" id="A0A0K2H365"/>
<sequence length="135" mass="15087">MQSFIEELRVYCTKAIAHEVAERLNQCLYQHLTERNNDVFVADTFTIATDEEDEFGIVGGLSAEWNDMAVNAVLSRKIREAPRLYVISQHFSAKVASLDEAEIDPISDAVFAAAQESISLPCGQVPYFSFMGYAE</sequence>
<gene>
    <name evidence="1" type="ORF">CLAC_01575</name>
</gene>
<dbReference type="KEGG" id="clw:CLAC_01575"/>
<dbReference type="PATRIC" id="fig|1408189.4.peg.314"/>
<dbReference type="Proteomes" id="UP000058446">
    <property type="component" value="Chromosome"/>
</dbReference>
<evidence type="ECO:0000313" key="1">
    <source>
        <dbReference type="EMBL" id="ALA68378.1"/>
    </source>
</evidence>
<organism evidence="1 2">
    <name type="scientific">Corynebacterium lactis RW2-5</name>
    <dbReference type="NCBI Taxonomy" id="1408189"/>
    <lineage>
        <taxon>Bacteria</taxon>
        <taxon>Bacillati</taxon>
        <taxon>Actinomycetota</taxon>
        <taxon>Actinomycetes</taxon>
        <taxon>Mycobacteriales</taxon>
        <taxon>Corynebacteriaceae</taxon>
        <taxon>Corynebacterium</taxon>
    </lineage>
</organism>
<accession>A0A0K2H365</accession>
<proteinExistence type="predicted"/>
<protein>
    <submittedName>
        <fullName evidence="1">Uncharacterized protein</fullName>
    </submittedName>
</protein>
<keyword evidence="2" id="KW-1185">Reference proteome</keyword>
<dbReference type="EMBL" id="CP006841">
    <property type="protein sequence ID" value="ALA68378.1"/>
    <property type="molecule type" value="Genomic_DNA"/>
</dbReference>
<evidence type="ECO:0000313" key="2">
    <source>
        <dbReference type="Proteomes" id="UP000058446"/>
    </source>
</evidence>